<feature type="domain" description="Restriction of telomere capping protein 4 C-terminal" evidence="2">
    <location>
        <begin position="291"/>
        <end position="392"/>
    </location>
</feature>
<organism evidence="3 4">
    <name type="scientific">Mycena venus</name>
    <dbReference type="NCBI Taxonomy" id="2733690"/>
    <lineage>
        <taxon>Eukaryota</taxon>
        <taxon>Fungi</taxon>
        <taxon>Dikarya</taxon>
        <taxon>Basidiomycota</taxon>
        <taxon>Agaricomycotina</taxon>
        <taxon>Agaricomycetes</taxon>
        <taxon>Agaricomycetidae</taxon>
        <taxon>Agaricales</taxon>
        <taxon>Marasmiineae</taxon>
        <taxon>Mycenaceae</taxon>
        <taxon>Mycena</taxon>
    </lineage>
</organism>
<keyword evidence="4" id="KW-1185">Reference proteome</keyword>
<feature type="region of interest" description="Disordered" evidence="1">
    <location>
        <begin position="1"/>
        <end position="71"/>
    </location>
</feature>
<feature type="compositionally biased region" description="Basic residues" evidence="1">
    <location>
        <begin position="470"/>
        <end position="485"/>
    </location>
</feature>
<reference evidence="3" key="1">
    <citation type="submission" date="2020-05" db="EMBL/GenBank/DDBJ databases">
        <title>Mycena genomes resolve the evolution of fungal bioluminescence.</title>
        <authorList>
            <person name="Tsai I.J."/>
        </authorList>
    </citation>
    <scope>NUCLEOTIDE SEQUENCE</scope>
    <source>
        <strain evidence="3">CCC161011</strain>
    </source>
</reference>
<proteinExistence type="predicted"/>
<feature type="region of interest" description="Disordered" evidence="1">
    <location>
        <begin position="402"/>
        <end position="504"/>
    </location>
</feature>
<evidence type="ECO:0000256" key="1">
    <source>
        <dbReference type="SAM" id="MobiDB-lite"/>
    </source>
</evidence>
<dbReference type="Pfam" id="PF14474">
    <property type="entry name" value="RTC4"/>
    <property type="match status" value="1"/>
</dbReference>
<dbReference type="OrthoDB" id="2686745at2759"/>
<accession>A0A8H6Z9Z1</accession>
<feature type="compositionally biased region" description="Basic and acidic residues" evidence="1">
    <location>
        <begin position="57"/>
        <end position="70"/>
    </location>
</feature>
<comment type="caution">
    <text evidence="3">The sequence shown here is derived from an EMBL/GenBank/DDBJ whole genome shotgun (WGS) entry which is preliminary data.</text>
</comment>
<gene>
    <name evidence="3" type="ORF">MVEN_00045800</name>
</gene>
<dbReference type="EMBL" id="JACAZI010000001">
    <property type="protein sequence ID" value="KAF7371885.1"/>
    <property type="molecule type" value="Genomic_DNA"/>
</dbReference>
<evidence type="ECO:0000313" key="3">
    <source>
        <dbReference type="EMBL" id="KAF7371885.1"/>
    </source>
</evidence>
<dbReference type="Proteomes" id="UP000620124">
    <property type="component" value="Unassembled WGS sequence"/>
</dbReference>
<evidence type="ECO:0000313" key="4">
    <source>
        <dbReference type="Proteomes" id="UP000620124"/>
    </source>
</evidence>
<feature type="compositionally biased region" description="Polar residues" evidence="1">
    <location>
        <begin position="454"/>
        <end position="463"/>
    </location>
</feature>
<feature type="compositionally biased region" description="Acidic residues" evidence="1">
    <location>
        <begin position="18"/>
        <end position="30"/>
    </location>
</feature>
<evidence type="ECO:0000259" key="2">
    <source>
        <dbReference type="Pfam" id="PF14474"/>
    </source>
</evidence>
<name>A0A8H6Z9Z1_9AGAR</name>
<feature type="region of interest" description="Disordered" evidence="1">
    <location>
        <begin position="94"/>
        <end position="148"/>
    </location>
</feature>
<protein>
    <recommendedName>
        <fullName evidence="2">Restriction of telomere capping protein 4 C-terminal domain-containing protein</fullName>
    </recommendedName>
</protein>
<dbReference type="AlphaFoldDB" id="A0A8H6Z9Z1"/>
<sequence length="504" mass="55397">MSVDGEDSGADVHNGEDPLMDADFGDDSQFEDSVLKGDMQLNDADWGDENVGLEDTVTPKRQNDADKENDLPGEVVVSQVVVAKKAKRSQKIILESPLTTPTKPAKRKATTDANDDGTSAKAVLDNPAHSPLNVSKAQNPKGSSKSAPLPSLKLELPAICPANYCKDPVPSDPGNELALLFLEKQAFVAKHSKNAPGASQFTRRICENIKLENRRLECRREARVNAWPLEIDYSELPNRIEAFEDEIYQIAFDGPQLAECPIWQSFVEAISYKVHAFSLAEIGSFSPGADSAARCGYFGPRGKAVIMSTLENFIQDRLAPEQIYQTIACLHDTPEQWDEPDEDFTLMSDVQFLEYILAPFVAVSLIWDNFECDLVCAIEIMRASSEFGDLFHSDMLVPSPVPSPVKKIEPKPMISKPSSDVPPVEPPKQGPQAKNLESKSSTSVLHANMKTMAKSVTKTTMTSFPPPEIRKKHSEPKSQSSKKSKNIADTIAPHAYGTRSNAQR</sequence>
<dbReference type="InterPro" id="IPR028094">
    <property type="entry name" value="RTC4_C"/>
</dbReference>